<protein>
    <submittedName>
        <fullName evidence="1">Uncharacterized protein</fullName>
    </submittedName>
</protein>
<comment type="caution">
    <text evidence="1">The sequence shown here is derived from an EMBL/GenBank/DDBJ whole genome shotgun (WGS) entry which is preliminary data.</text>
</comment>
<organism evidence="1 2">
    <name type="scientific">Chaetomium tenue</name>
    <dbReference type="NCBI Taxonomy" id="1854479"/>
    <lineage>
        <taxon>Eukaryota</taxon>
        <taxon>Fungi</taxon>
        <taxon>Dikarya</taxon>
        <taxon>Ascomycota</taxon>
        <taxon>Pezizomycotina</taxon>
        <taxon>Sordariomycetes</taxon>
        <taxon>Sordariomycetidae</taxon>
        <taxon>Sordariales</taxon>
        <taxon>Chaetomiaceae</taxon>
        <taxon>Chaetomium</taxon>
    </lineage>
</organism>
<reference evidence="1 2" key="1">
    <citation type="journal article" date="2021" name="Nat. Commun.">
        <title>Genetic determinants of endophytism in the Arabidopsis root mycobiome.</title>
        <authorList>
            <person name="Mesny F."/>
            <person name="Miyauchi S."/>
            <person name="Thiergart T."/>
            <person name="Pickel B."/>
            <person name="Atanasova L."/>
            <person name="Karlsson M."/>
            <person name="Huettel B."/>
            <person name="Barry K.W."/>
            <person name="Haridas S."/>
            <person name="Chen C."/>
            <person name="Bauer D."/>
            <person name="Andreopoulos W."/>
            <person name="Pangilinan J."/>
            <person name="LaButti K."/>
            <person name="Riley R."/>
            <person name="Lipzen A."/>
            <person name="Clum A."/>
            <person name="Drula E."/>
            <person name="Henrissat B."/>
            <person name="Kohler A."/>
            <person name="Grigoriev I.V."/>
            <person name="Martin F.M."/>
            <person name="Hacquard S."/>
        </authorList>
    </citation>
    <scope>NUCLEOTIDE SEQUENCE [LARGE SCALE GENOMIC DNA]</scope>
    <source>
        <strain evidence="1 2">MPI-SDFR-AT-0079</strain>
    </source>
</reference>
<evidence type="ECO:0000313" key="2">
    <source>
        <dbReference type="Proteomes" id="UP000724584"/>
    </source>
</evidence>
<dbReference type="Proteomes" id="UP000724584">
    <property type="component" value="Unassembled WGS sequence"/>
</dbReference>
<keyword evidence="2" id="KW-1185">Reference proteome</keyword>
<dbReference type="EMBL" id="JAGIZQ010000002">
    <property type="protein sequence ID" value="KAH6641884.1"/>
    <property type="molecule type" value="Genomic_DNA"/>
</dbReference>
<gene>
    <name evidence="1" type="ORF">F5144DRAFT_600472</name>
</gene>
<sequence length="389" mass="43502">MSSHNLDIVNGFLETNKAPTRDDIPDRFCDFDPALARDELAFSKGSRANGTCEWIEEHERYKAWLTDDESGQGRLLSILGGPGSGKTMLSIYLTHKLEAFCAKSQNIFLYFISRHDNKDRNNATGVLRSLIWQLFATQDIDVSASKLGKLLGNKESRSLQVTVSTAAGLWVLFADLLSQVQSSVRRLLLLDGLDECDAESVRFLADCIRNSDELNTGFLIVSRNSPYLSWMPQIRMDEGSQKSEVEKSIRQEMNQLAMLSEFEPEFLRHVEKTLLEKSECAFLWADFAVQAMRESASPTQAITPTHIMKTLSKLPVKLEGLYARIWQDIVSSDTAIQVLRWITTAARALSVRELGHLMGYSSTQHISAEQAVLDAIASCGSLLVPIDYA</sequence>
<name>A0ACB7PJ95_9PEZI</name>
<proteinExistence type="predicted"/>
<accession>A0ACB7PJ95</accession>
<evidence type="ECO:0000313" key="1">
    <source>
        <dbReference type="EMBL" id="KAH6641884.1"/>
    </source>
</evidence>